<gene>
    <name evidence="5" type="ORF">C8A03DRAFT_38902</name>
</gene>
<sequence length="212" mass="23997">MTTWGCARCREPKTPDLACMDCKVVFYCSARCRDEDVSHKDMCYPSVQFEASASITSELFRTPQVQESEARQLVAAGVATGNPRVVSAREVRIDPRNFVTTRLRLDPRKRTSLSFRPDADIRYQISTGALQGTWQVPSQLNILDLLEGIDMFVLIAPGPRMLASLESRRARAQGTPVRDLQAPDLDLIRYAQSIRREEEGDAILYIVEWYPN</sequence>
<keyword evidence="6" id="KW-1185">Reference proteome</keyword>
<keyword evidence="1" id="KW-0479">Metal-binding</keyword>
<dbReference type="GO" id="GO:0008270">
    <property type="term" value="F:zinc ion binding"/>
    <property type="evidence" value="ECO:0007669"/>
    <property type="project" value="UniProtKB-KW"/>
</dbReference>
<evidence type="ECO:0000313" key="5">
    <source>
        <dbReference type="EMBL" id="KAK4233394.1"/>
    </source>
</evidence>
<dbReference type="EMBL" id="MU860568">
    <property type="protein sequence ID" value="KAK4233394.1"/>
    <property type="molecule type" value="Genomic_DNA"/>
</dbReference>
<dbReference type="PROSITE" id="PS01360">
    <property type="entry name" value="ZF_MYND_1"/>
    <property type="match status" value="1"/>
</dbReference>
<protein>
    <recommendedName>
        <fullName evidence="4">MYND-type domain-containing protein</fullName>
    </recommendedName>
</protein>
<reference evidence="5" key="1">
    <citation type="journal article" date="2023" name="Mol. Phylogenet. Evol.">
        <title>Genome-scale phylogeny and comparative genomics of the fungal order Sordariales.</title>
        <authorList>
            <person name="Hensen N."/>
            <person name="Bonometti L."/>
            <person name="Westerberg I."/>
            <person name="Brannstrom I.O."/>
            <person name="Guillou S."/>
            <person name="Cros-Aarteil S."/>
            <person name="Calhoun S."/>
            <person name="Haridas S."/>
            <person name="Kuo A."/>
            <person name="Mondo S."/>
            <person name="Pangilinan J."/>
            <person name="Riley R."/>
            <person name="LaButti K."/>
            <person name="Andreopoulos B."/>
            <person name="Lipzen A."/>
            <person name="Chen C."/>
            <person name="Yan M."/>
            <person name="Daum C."/>
            <person name="Ng V."/>
            <person name="Clum A."/>
            <person name="Steindorff A."/>
            <person name="Ohm R.A."/>
            <person name="Martin F."/>
            <person name="Silar P."/>
            <person name="Natvig D.O."/>
            <person name="Lalanne C."/>
            <person name="Gautier V."/>
            <person name="Ament-Velasquez S.L."/>
            <person name="Kruys A."/>
            <person name="Hutchinson M.I."/>
            <person name="Powell A.J."/>
            <person name="Barry K."/>
            <person name="Miller A.N."/>
            <person name="Grigoriev I.V."/>
            <person name="Debuchy R."/>
            <person name="Gladieux P."/>
            <person name="Hiltunen Thoren M."/>
            <person name="Johannesson H."/>
        </authorList>
    </citation>
    <scope>NUCLEOTIDE SEQUENCE</scope>
    <source>
        <strain evidence="5">CBS 532.94</strain>
    </source>
</reference>
<evidence type="ECO:0000313" key="6">
    <source>
        <dbReference type="Proteomes" id="UP001303760"/>
    </source>
</evidence>
<name>A0AAN7C142_9PEZI</name>
<keyword evidence="2" id="KW-0863">Zinc-finger</keyword>
<reference evidence="5" key="2">
    <citation type="submission" date="2023-05" db="EMBL/GenBank/DDBJ databases">
        <authorList>
            <consortium name="Lawrence Berkeley National Laboratory"/>
            <person name="Steindorff A."/>
            <person name="Hensen N."/>
            <person name="Bonometti L."/>
            <person name="Westerberg I."/>
            <person name="Brannstrom I.O."/>
            <person name="Guillou S."/>
            <person name="Cros-Aarteil S."/>
            <person name="Calhoun S."/>
            <person name="Haridas S."/>
            <person name="Kuo A."/>
            <person name="Mondo S."/>
            <person name="Pangilinan J."/>
            <person name="Riley R."/>
            <person name="Labutti K."/>
            <person name="Andreopoulos B."/>
            <person name="Lipzen A."/>
            <person name="Chen C."/>
            <person name="Yanf M."/>
            <person name="Daum C."/>
            <person name="Ng V."/>
            <person name="Clum A."/>
            <person name="Ohm R."/>
            <person name="Martin F."/>
            <person name="Silar P."/>
            <person name="Natvig D."/>
            <person name="Lalanne C."/>
            <person name="Gautier V."/>
            <person name="Ament-Velasquez S.L."/>
            <person name="Kruys A."/>
            <person name="Hutchinson M.I."/>
            <person name="Powell A.J."/>
            <person name="Barry K."/>
            <person name="Miller A.N."/>
            <person name="Grigoriev I.V."/>
            <person name="Debuchy R."/>
            <person name="Gladieux P."/>
            <person name="Thoren M.H."/>
            <person name="Johannesson H."/>
        </authorList>
    </citation>
    <scope>NUCLEOTIDE SEQUENCE</scope>
    <source>
        <strain evidence="5">CBS 532.94</strain>
    </source>
</reference>
<feature type="domain" description="MYND-type" evidence="4">
    <location>
        <begin position="6"/>
        <end position="43"/>
    </location>
</feature>
<comment type="caution">
    <text evidence="5">The sequence shown here is derived from an EMBL/GenBank/DDBJ whole genome shotgun (WGS) entry which is preliminary data.</text>
</comment>
<dbReference type="Proteomes" id="UP001303760">
    <property type="component" value="Unassembled WGS sequence"/>
</dbReference>
<keyword evidence="3" id="KW-0862">Zinc</keyword>
<dbReference type="Pfam" id="PF01753">
    <property type="entry name" value="zf-MYND"/>
    <property type="match status" value="1"/>
</dbReference>
<evidence type="ECO:0000256" key="1">
    <source>
        <dbReference type="ARBA" id="ARBA00022723"/>
    </source>
</evidence>
<evidence type="ECO:0000256" key="3">
    <source>
        <dbReference type="ARBA" id="ARBA00022833"/>
    </source>
</evidence>
<evidence type="ECO:0000259" key="4">
    <source>
        <dbReference type="PROSITE" id="PS01360"/>
    </source>
</evidence>
<accession>A0AAN7C142</accession>
<dbReference type="SUPFAM" id="SSF144232">
    <property type="entry name" value="HIT/MYND zinc finger-like"/>
    <property type="match status" value="1"/>
</dbReference>
<dbReference type="Gene3D" id="6.10.140.2220">
    <property type="match status" value="1"/>
</dbReference>
<dbReference type="InterPro" id="IPR002893">
    <property type="entry name" value="Znf_MYND"/>
</dbReference>
<organism evidence="5 6">
    <name type="scientific">Achaetomium macrosporum</name>
    <dbReference type="NCBI Taxonomy" id="79813"/>
    <lineage>
        <taxon>Eukaryota</taxon>
        <taxon>Fungi</taxon>
        <taxon>Dikarya</taxon>
        <taxon>Ascomycota</taxon>
        <taxon>Pezizomycotina</taxon>
        <taxon>Sordariomycetes</taxon>
        <taxon>Sordariomycetidae</taxon>
        <taxon>Sordariales</taxon>
        <taxon>Chaetomiaceae</taxon>
        <taxon>Achaetomium</taxon>
    </lineage>
</organism>
<dbReference type="AlphaFoldDB" id="A0AAN7C142"/>
<evidence type="ECO:0000256" key="2">
    <source>
        <dbReference type="ARBA" id="ARBA00022771"/>
    </source>
</evidence>
<proteinExistence type="predicted"/>